<dbReference type="AlphaFoldDB" id="A0A3E1P4Y2"/>
<organism evidence="1 2">
    <name type="scientific">Chitinophaga silvisoli</name>
    <dbReference type="NCBI Taxonomy" id="2291814"/>
    <lineage>
        <taxon>Bacteria</taxon>
        <taxon>Pseudomonadati</taxon>
        <taxon>Bacteroidota</taxon>
        <taxon>Chitinophagia</taxon>
        <taxon>Chitinophagales</taxon>
        <taxon>Chitinophagaceae</taxon>
        <taxon>Chitinophaga</taxon>
    </lineage>
</organism>
<sequence length="361" mass="40397">MKSHYMVVALVICLFACKKEDKTVTVTETVHDTIYNPIPIDNAVNPDDLSAGITVGYGSRVADATFPAASADGPVIDTSYRRLYKVVEGNYLVIYPPNLSGNVAGYYVQIAGATSYFKIDYTKEKGLRNTAGARNYGDATGYVDSTIVIKMPIEIKGNRFNLIYAAYDPQNRVSLPITANVTVMPQGSAAFNDSLSGTWSYASFRSYGDGYNNEVWAQDTLKSYSQKYYTCNNGKLVESSAKTELSLTYYGFVEHRYLTFSRYNYSIKSNSAYRTLDLVNSSCTSYTYTYIPSYDASETGSISYDPSIHRLTMITENSSNTALSYISYDVIALTEHQLILAYNRYDDNSDAQYTYQYEYTK</sequence>
<dbReference type="RefSeq" id="WP_116852543.1">
    <property type="nucleotide sequence ID" value="NZ_QTJV01000002.1"/>
</dbReference>
<dbReference type="OrthoDB" id="627345at2"/>
<comment type="caution">
    <text evidence="1">The sequence shown here is derived from an EMBL/GenBank/DDBJ whole genome shotgun (WGS) entry which is preliminary data.</text>
</comment>
<keyword evidence="2" id="KW-1185">Reference proteome</keyword>
<accession>A0A3E1P4Y2</accession>
<dbReference type="EMBL" id="QTJV01000002">
    <property type="protein sequence ID" value="RFM35058.1"/>
    <property type="molecule type" value="Genomic_DNA"/>
</dbReference>
<protein>
    <submittedName>
        <fullName evidence="1">Uncharacterized protein</fullName>
    </submittedName>
</protein>
<proteinExistence type="predicted"/>
<gene>
    <name evidence="1" type="ORF">DXN04_06575</name>
</gene>
<reference evidence="1 2" key="1">
    <citation type="submission" date="2018-08" db="EMBL/GenBank/DDBJ databases">
        <title>Chitinophaga sp. K20C18050901, a novel bacterium isolated from forest soil.</title>
        <authorList>
            <person name="Wang C."/>
        </authorList>
    </citation>
    <scope>NUCLEOTIDE SEQUENCE [LARGE SCALE GENOMIC DNA]</scope>
    <source>
        <strain evidence="1 2">K20C18050901</strain>
    </source>
</reference>
<evidence type="ECO:0000313" key="1">
    <source>
        <dbReference type="EMBL" id="RFM35058.1"/>
    </source>
</evidence>
<evidence type="ECO:0000313" key="2">
    <source>
        <dbReference type="Proteomes" id="UP000261174"/>
    </source>
</evidence>
<name>A0A3E1P4Y2_9BACT</name>
<dbReference type="Proteomes" id="UP000261174">
    <property type="component" value="Unassembled WGS sequence"/>
</dbReference>